<dbReference type="PANTHER" id="PTHR16515:SF58">
    <property type="entry name" value="ZINC FINGER PROTEIN 22"/>
    <property type="match status" value="1"/>
</dbReference>
<keyword evidence="2" id="KW-0677">Repeat</keyword>
<dbReference type="InterPro" id="IPR050331">
    <property type="entry name" value="Zinc_finger"/>
</dbReference>
<name>A0A8T2M1U9_ASTMX</name>
<keyword evidence="1" id="KW-0479">Metal-binding</keyword>
<feature type="compositionally biased region" description="Basic and acidic residues" evidence="6">
    <location>
        <begin position="188"/>
        <end position="200"/>
    </location>
</feature>
<dbReference type="AlphaFoldDB" id="A0A8T2M1U9"/>
<feature type="domain" description="C2H2-type" evidence="7">
    <location>
        <begin position="434"/>
        <end position="461"/>
    </location>
</feature>
<accession>A0A8T2M1U9</accession>
<evidence type="ECO:0000256" key="5">
    <source>
        <dbReference type="PROSITE-ProRule" id="PRU00042"/>
    </source>
</evidence>
<dbReference type="PROSITE" id="PS00028">
    <property type="entry name" value="ZINC_FINGER_C2H2_1"/>
    <property type="match status" value="3"/>
</dbReference>
<dbReference type="Pfam" id="PF00096">
    <property type="entry name" value="zf-C2H2"/>
    <property type="match status" value="3"/>
</dbReference>
<evidence type="ECO:0000256" key="6">
    <source>
        <dbReference type="SAM" id="MobiDB-lite"/>
    </source>
</evidence>
<dbReference type="InterPro" id="IPR013087">
    <property type="entry name" value="Znf_C2H2_type"/>
</dbReference>
<feature type="region of interest" description="Disordered" evidence="6">
    <location>
        <begin position="289"/>
        <end position="310"/>
    </location>
</feature>
<dbReference type="OrthoDB" id="8922241at2759"/>
<dbReference type="GO" id="GO:0010468">
    <property type="term" value="P:regulation of gene expression"/>
    <property type="evidence" value="ECO:0007669"/>
    <property type="project" value="TreeGrafter"/>
</dbReference>
<sequence length="516" mass="55836">MADTLLLTFQTQLSGVMETILRSAVCEITRLVEGSFVEEFGRGKREADVLRRRLQILESKLSERERIKRVKCVDCGKSGFSKKEADGRSSRQQTGVELVGVKKHDISTDGGRSSGKGTLTSGQEASSTIPDTELKIVEVDEAKVGGTMKEEVAESPDLQIYPTAHSHTADHREPQSHKVGETSGLHALHSDHKIPQRDKPSPSANKSGSPGVQDSVKNRSLLKRSDSKTEHAVQSPLPQPGPAAVPSSEYPSVKQLAKSPDSVPVKQEVVVVLPPEWEEVDRVRTGTVAAPSRANPARDELPRVDPPPPRLPVEGNVVFPGLGGGGGGGGAGKVSSPASQVVQQLRTSGKKNTKLVEHGSVLASNSGTVNVARGLPVHKSPASLPKPPQALQHIQRAYTEERSISTLQSGRNLMQALSVRTGGHIGHHVVRTPHNCSQCGKGFSHLCHLRAHQQIHTGERQFCCSLCGRSFTKLSNLKAHRRVHTGERPYICMACGKRFTQKCNLKRHQRIHSANL</sequence>
<dbReference type="FunFam" id="3.30.160.60:FF:000688">
    <property type="entry name" value="zinc finger protein 197 isoform X1"/>
    <property type="match status" value="1"/>
</dbReference>
<dbReference type="FunFam" id="3.30.160.60:FF:000038">
    <property type="entry name" value="Zinc finger protein 624"/>
    <property type="match status" value="1"/>
</dbReference>
<dbReference type="PROSITE" id="PS50157">
    <property type="entry name" value="ZINC_FINGER_C2H2_2"/>
    <property type="match status" value="3"/>
</dbReference>
<dbReference type="FunFam" id="3.30.160.60:FF:000358">
    <property type="entry name" value="zinc finger protein 24"/>
    <property type="match status" value="1"/>
</dbReference>
<dbReference type="SMART" id="SM00355">
    <property type="entry name" value="ZnF_C2H2"/>
    <property type="match status" value="3"/>
</dbReference>
<dbReference type="GO" id="GO:0008270">
    <property type="term" value="F:zinc ion binding"/>
    <property type="evidence" value="ECO:0007669"/>
    <property type="project" value="UniProtKB-KW"/>
</dbReference>
<dbReference type="Proteomes" id="UP000752171">
    <property type="component" value="Unassembled WGS sequence"/>
</dbReference>
<comment type="caution">
    <text evidence="8">The sequence shown here is derived from an EMBL/GenBank/DDBJ whole genome shotgun (WGS) entry which is preliminary data.</text>
</comment>
<protein>
    <submittedName>
        <fullName evidence="8">Zinc finger protein 232-like</fullName>
    </submittedName>
</protein>
<evidence type="ECO:0000256" key="2">
    <source>
        <dbReference type="ARBA" id="ARBA00022737"/>
    </source>
</evidence>
<feature type="domain" description="C2H2-type" evidence="7">
    <location>
        <begin position="462"/>
        <end position="489"/>
    </location>
</feature>
<dbReference type="SUPFAM" id="SSF57667">
    <property type="entry name" value="beta-beta-alpha zinc fingers"/>
    <property type="match status" value="2"/>
</dbReference>
<evidence type="ECO:0000313" key="9">
    <source>
        <dbReference type="Proteomes" id="UP000752171"/>
    </source>
</evidence>
<feature type="region of interest" description="Disordered" evidence="6">
    <location>
        <begin position="80"/>
        <end position="132"/>
    </location>
</feature>
<feature type="region of interest" description="Disordered" evidence="6">
    <location>
        <begin position="324"/>
        <end position="351"/>
    </location>
</feature>
<evidence type="ECO:0000256" key="4">
    <source>
        <dbReference type="ARBA" id="ARBA00022833"/>
    </source>
</evidence>
<feature type="compositionally biased region" description="Basic and acidic residues" evidence="6">
    <location>
        <begin position="167"/>
        <end position="180"/>
    </location>
</feature>
<dbReference type="PANTHER" id="PTHR16515">
    <property type="entry name" value="PR DOMAIN ZINC FINGER PROTEIN"/>
    <property type="match status" value="1"/>
</dbReference>
<gene>
    <name evidence="8" type="ORF">AMEX_G10106</name>
</gene>
<feature type="compositionally biased region" description="Polar residues" evidence="6">
    <location>
        <begin position="202"/>
        <end position="212"/>
    </location>
</feature>
<feature type="domain" description="C2H2-type" evidence="7">
    <location>
        <begin position="490"/>
        <end position="516"/>
    </location>
</feature>
<feature type="compositionally biased region" description="Polar residues" evidence="6">
    <location>
        <begin position="336"/>
        <end position="347"/>
    </location>
</feature>
<organism evidence="8 9">
    <name type="scientific">Astyanax mexicanus</name>
    <name type="common">Blind cave fish</name>
    <name type="synonym">Astyanax fasciatus mexicanus</name>
    <dbReference type="NCBI Taxonomy" id="7994"/>
    <lineage>
        <taxon>Eukaryota</taxon>
        <taxon>Metazoa</taxon>
        <taxon>Chordata</taxon>
        <taxon>Craniata</taxon>
        <taxon>Vertebrata</taxon>
        <taxon>Euteleostomi</taxon>
        <taxon>Actinopterygii</taxon>
        <taxon>Neopterygii</taxon>
        <taxon>Teleostei</taxon>
        <taxon>Ostariophysi</taxon>
        <taxon>Characiformes</taxon>
        <taxon>Characoidei</taxon>
        <taxon>Acestrorhamphidae</taxon>
        <taxon>Acestrorhamphinae</taxon>
        <taxon>Astyanax</taxon>
    </lineage>
</organism>
<dbReference type="GO" id="GO:0005634">
    <property type="term" value="C:nucleus"/>
    <property type="evidence" value="ECO:0007669"/>
    <property type="project" value="TreeGrafter"/>
</dbReference>
<evidence type="ECO:0000256" key="1">
    <source>
        <dbReference type="ARBA" id="ARBA00022723"/>
    </source>
</evidence>
<keyword evidence="4" id="KW-0862">Zinc</keyword>
<dbReference type="InterPro" id="IPR036236">
    <property type="entry name" value="Znf_C2H2_sf"/>
</dbReference>
<feature type="region of interest" description="Disordered" evidence="6">
    <location>
        <begin position="165"/>
        <end position="264"/>
    </location>
</feature>
<dbReference type="Gene3D" id="3.30.160.60">
    <property type="entry name" value="Classic Zinc Finger"/>
    <property type="match status" value="3"/>
</dbReference>
<proteinExistence type="predicted"/>
<feature type="compositionally biased region" description="Polar residues" evidence="6">
    <location>
        <begin position="115"/>
        <end position="130"/>
    </location>
</feature>
<dbReference type="EMBL" id="JAICCE010000007">
    <property type="protein sequence ID" value="KAG9275576.1"/>
    <property type="molecule type" value="Genomic_DNA"/>
</dbReference>
<evidence type="ECO:0000256" key="3">
    <source>
        <dbReference type="ARBA" id="ARBA00022771"/>
    </source>
</evidence>
<keyword evidence="3 5" id="KW-0863">Zinc-finger</keyword>
<reference evidence="8 9" key="1">
    <citation type="submission" date="2021-07" db="EMBL/GenBank/DDBJ databases">
        <authorList>
            <person name="Imarazene B."/>
            <person name="Zahm M."/>
            <person name="Klopp C."/>
            <person name="Cabau C."/>
            <person name="Beille S."/>
            <person name="Jouanno E."/>
            <person name="Castinel A."/>
            <person name="Lluch J."/>
            <person name="Gil L."/>
            <person name="Kuchtly C."/>
            <person name="Lopez Roques C."/>
            <person name="Donnadieu C."/>
            <person name="Parrinello H."/>
            <person name="Journot L."/>
            <person name="Du K."/>
            <person name="Schartl M."/>
            <person name="Retaux S."/>
            <person name="Guiguen Y."/>
        </authorList>
    </citation>
    <scope>NUCLEOTIDE SEQUENCE [LARGE SCALE GENOMIC DNA]</scope>
    <source>
        <strain evidence="8">Pach_M1</strain>
        <tissue evidence="8">Testis</tissue>
    </source>
</reference>
<evidence type="ECO:0000259" key="7">
    <source>
        <dbReference type="PROSITE" id="PS50157"/>
    </source>
</evidence>
<evidence type="ECO:0000313" key="8">
    <source>
        <dbReference type="EMBL" id="KAG9275576.1"/>
    </source>
</evidence>